<dbReference type="Pfam" id="PF21528">
    <property type="entry name" value="CC2D1A-B_DM14"/>
    <property type="match status" value="2"/>
</dbReference>
<name>A0ABQ7R3B2_PLUXY</name>
<evidence type="ECO:0000256" key="2">
    <source>
        <dbReference type="SAM" id="MobiDB-lite"/>
    </source>
</evidence>
<feature type="compositionally biased region" description="Polar residues" evidence="2">
    <location>
        <begin position="1"/>
        <end position="16"/>
    </location>
</feature>
<feature type="compositionally biased region" description="Acidic residues" evidence="2">
    <location>
        <begin position="23"/>
        <end position="42"/>
    </location>
</feature>
<feature type="compositionally biased region" description="Acidic residues" evidence="2">
    <location>
        <begin position="80"/>
        <end position="93"/>
    </location>
</feature>
<proteinExistence type="inferred from homology"/>
<organism evidence="4 5">
    <name type="scientific">Plutella xylostella</name>
    <name type="common">Diamondback moth</name>
    <name type="synonym">Plutella maculipennis</name>
    <dbReference type="NCBI Taxonomy" id="51655"/>
    <lineage>
        <taxon>Eukaryota</taxon>
        <taxon>Metazoa</taxon>
        <taxon>Ecdysozoa</taxon>
        <taxon>Arthropoda</taxon>
        <taxon>Hexapoda</taxon>
        <taxon>Insecta</taxon>
        <taxon>Pterygota</taxon>
        <taxon>Neoptera</taxon>
        <taxon>Endopterygota</taxon>
        <taxon>Lepidoptera</taxon>
        <taxon>Glossata</taxon>
        <taxon>Ditrysia</taxon>
        <taxon>Yponomeutoidea</taxon>
        <taxon>Plutellidae</taxon>
        <taxon>Plutella</taxon>
    </lineage>
</organism>
<feature type="compositionally biased region" description="Pro residues" evidence="2">
    <location>
        <begin position="106"/>
        <end position="121"/>
    </location>
</feature>
<keyword evidence="5" id="KW-1185">Reference proteome</keyword>
<dbReference type="SUPFAM" id="SSF49562">
    <property type="entry name" value="C2 domain (Calcium/lipid-binding domain, CaLB)"/>
    <property type="match status" value="1"/>
</dbReference>
<dbReference type="InterPro" id="IPR039725">
    <property type="entry name" value="CC2D1A/B"/>
</dbReference>
<gene>
    <name evidence="4" type="ORF">JYU34_002877</name>
</gene>
<feature type="region of interest" description="Disordered" evidence="2">
    <location>
        <begin position="400"/>
        <end position="447"/>
    </location>
</feature>
<feature type="region of interest" description="Disordered" evidence="2">
    <location>
        <begin position="1"/>
        <end position="235"/>
    </location>
</feature>
<dbReference type="Proteomes" id="UP000823941">
    <property type="component" value="Chromosome 4"/>
</dbReference>
<evidence type="ECO:0000313" key="5">
    <source>
        <dbReference type="Proteomes" id="UP000823941"/>
    </source>
</evidence>
<evidence type="ECO:0000259" key="3">
    <source>
        <dbReference type="PROSITE" id="PS50004"/>
    </source>
</evidence>
<comment type="caution">
    <text evidence="4">The sequence shown here is derived from an EMBL/GenBank/DDBJ whole genome shotgun (WGS) entry which is preliminary data.</text>
</comment>
<dbReference type="InterPro" id="IPR006608">
    <property type="entry name" value="CC2D1A/B_DM14"/>
</dbReference>
<dbReference type="SMART" id="SM00685">
    <property type="entry name" value="DM14"/>
    <property type="match status" value="4"/>
</dbReference>
<dbReference type="InterPro" id="IPR000008">
    <property type="entry name" value="C2_dom"/>
</dbReference>
<sequence>MARRQNPSAKKSSLSQYGLLDLGMDDDDEPMDISDDDIDLEAELAAISGGGAKRPKPRKPAMPAVNLDAMIAESLKDIPSDEEDGSDDDDPDLLNELQELTVSDEAPPPPPRSSRPAPAPPGGASSMVTLLNERIANYTLAESNAKAKGESSRARRFSRGLKTLNDLLKQAKAGRPINEEDIPPPVSTGQANPAPSAPPSLPSPTLPPVEEPNAPEPSLPEPLKPSLPEPLKPSVVPVAPVSVNAEVDPEKARGQQIILKRKAEFKAAALAHKQSDKPLALELLKVVKQFDMVLDAYNAGTEMDLSELPTPDAIIQGFRAQKTESEVQHSAEPAPAPMPEEAQGLITASTVEEALKQRLAVFQEQEAKAKEQGNASKARRMGRIVKQYTDAIRLHSMNKPFNADELPTPPGFAPLPLDGANTPAPPPAQPSPRPAPPAPSARPAQATRADKQLAFLLQRQKEFREAALKAKKNGNIAEAKEYLRAAIGFDSVLEAARGGLAVDLKSLPVPPSVKPQLENTFDIVSAEDCEPPDQTSPITLEDGDVITRLQQQLNSQLKLCLANRDHYKAMGNVAETNRFEHLAVSVKQDLDVVAVAKRLNQDPPKFHYESKHFSVIQCNTDLNENDLELTIVRGIAYNVPNPKEVDTYVKFEFPYPPDVGVTDKTPLVKDSNSPAYGAVFPLAIQRAARPCTRVFKRHALKLHVYSRHSDWSALCCCRGWFSKDALLGTVTVKLAPLESQVTLHEAFPLMDGRRPAGGSLEVKLRVRTPILQQQFDNSTHRWLVIDN</sequence>
<feature type="compositionally biased region" description="Pro residues" evidence="2">
    <location>
        <begin position="423"/>
        <end position="440"/>
    </location>
</feature>
<reference evidence="4 5" key="1">
    <citation type="submission" date="2021-06" db="EMBL/GenBank/DDBJ databases">
        <title>A haploid diamondback moth (Plutella xylostella L.) genome assembly resolves 31 chromosomes and identifies a diamide resistance mutation.</title>
        <authorList>
            <person name="Ward C.M."/>
            <person name="Perry K.D."/>
            <person name="Baker G."/>
            <person name="Powis K."/>
            <person name="Heckel D.G."/>
            <person name="Baxter S.W."/>
        </authorList>
    </citation>
    <scope>NUCLEOTIDE SEQUENCE [LARGE SCALE GENOMIC DNA]</scope>
    <source>
        <strain evidence="4 5">LV</strain>
        <tissue evidence="4">Single pupa</tissue>
    </source>
</reference>
<evidence type="ECO:0000313" key="4">
    <source>
        <dbReference type="EMBL" id="KAG7311797.1"/>
    </source>
</evidence>
<dbReference type="PROSITE" id="PS50004">
    <property type="entry name" value="C2"/>
    <property type="match status" value="1"/>
</dbReference>
<evidence type="ECO:0000256" key="1">
    <source>
        <dbReference type="ARBA" id="ARBA00010672"/>
    </source>
</evidence>
<dbReference type="EMBL" id="JAHIBW010000004">
    <property type="protein sequence ID" value="KAG7311797.1"/>
    <property type="molecule type" value="Genomic_DNA"/>
</dbReference>
<comment type="similarity">
    <text evidence="1">Belongs to the CC2D1 family.</text>
</comment>
<dbReference type="PANTHER" id="PTHR13076">
    <property type="entry name" value="COILED-COIL AND C2 DOMAIN-CONTAINING PROTEIN 1-LIKE"/>
    <property type="match status" value="1"/>
</dbReference>
<dbReference type="Pfam" id="PF00168">
    <property type="entry name" value="C2"/>
    <property type="match status" value="1"/>
</dbReference>
<dbReference type="InterPro" id="IPR035892">
    <property type="entry name" value="C2_domain_sf"/>
</dbReference>
<accession>A0ABQ7R3B2</accession>
<dbReference type="PANTHER" id="PTHR13076:SF9">
    <property type="entry name" value="COILED-COIL AND C2 DOMAIN-CONTAINING PROTEIN 1-LIKE"/>
    <property type="match status" value="1"/>
</dbReference>
<protein>
    <recommendedName>
        <fullName evidence="3">C2 domain-containing protein</fullName>
    </recommendedName>
</protein>
<feature type="compositionally biased region" description="Pro residues" evidence="2">
    <location>
        <begin position="195"/>
        <end position="231"/>
    </location>
</feature>
<feature type="domain" description="C2" evidence="3">
    <location>
        <begin position="607"/>
        <end position="747"/>
    </location>
</feature>
<dbReference type="Gene3D" id="2.60.40.150">
    <property type="entry name" value="C2 domain"/>
    <property type="match status" value="1"/>
</dbReference>